<dbReference type="CDD" id="cd14852">
    <property type="entry name" value="LD-carboxypeptidase"/>
    <property type="match status" value="1"/>
</dbReference>
<dbReference type="EMBL" id="CP011388">
    <property type="protein sequence ID" value="ANE46492.1"/>
    <property type="molecule type" value="Genomic_DNA"/>
</dbReference>
<dbReference type="Gene3D" id="3.30.1380.10">
    <property type="match status" value="1"/>
</dbReference>
<dbReference type="RefSeq" id="WP_068606047.1">
    <property type="nucleotide sequence ID" value="NZ_CP011388.1"/>
</dbReference>
<dbReference type="Proteomes" id="UP000076927">
    <property type="component" value="Chromosome"/>
</dbReference>
<evidence type="ECO:0000259" key="1">
    <source>
        <dbReference type="Pfam" id="PF02557"/>
    </source>
</evidence>
<dbReference type="InterPro" id="IPR058193">
    <property type="entry name" value="VanY/YodJ_core_dom"/>
</dbReference>
<dbReference type="SUPFAM" id="SSF55166">
    <property type="entry name" value="Hedgehog/DD-peptidase"/>
    <property type="match status" value="1"/>
</dbReference>
<dbReference type="PATRIC" id="fig|1178515.4.peg.1922"/>
<dbReference type="PANTHER" id="PTHR34385">
    <property type="entry name" value="D-ALANYL-D-ALANINE CARBOXYPEPTIDASE"/>
    <property type="match status" value="1"/>
</dbReference>
<evidence type="ECO:0000313" key="3">
    <source>
        <dbReference type="Proteomes" id="UP000076927"/>
    </source>
</evidence>
<dbReference type="InterPro" id="IPR052179">
    <property type="entry name" value="DD-CPase-like"/>
</dbReference>
<reference evidence="2 3" key="1">
    <citation type="submission" date="2015-01" db="EMBL/GenBank/DDBJ databases">
        <title>Paenibacillus swuensis/DY6/whole genome sequencing.</title>
        <authorList>
            <person name="Kim M.K."/>
            <person name="Srinivasan S."/>
            <person name="Lee J.-J."/>
        </authorList>
    </citation>
    <scope>NUCLEOTIDE SEQUENCE [LARGE SCALE GENOMIC DNA]</scope>
    <source>
        <strain evidence="2 3">DY6</strain>
    </source>
</reference>
<dbReference type="GO" id="GO:0006508">
    <property type="term" value="P:proteolysis"/>
    <property type="evidence" value="ECO:0007669"/>
    <property type="project" value="InterPro"/>
</dbReference>
<gene>
    <name evidence="2" type="ORF">SY83_09610</name>
</gene>
<keyword evidence="3" id="KW-1185">Reference proteome</keyword>
<evidence type="ECO:0000313" key="2">
    <source>
        <dbReference type="EMBL" id="ANE46492.1"/>
    </source>
</evidence>
<dbReference type="Gene3D" id="3.30.200.180">
    <property type="match status" value="1"/>
</dbReference>
<dbReference type="GO" id="GO:0008233">
    <property type="term" value="F:peptidase activity"/>
    <property type="evidence" value="ECO:0007669"/>
    <property type="project" value="InterPro"/>
</dbReference>
<dbReference type="KEGG" id="pswu:SY83_09610"/>
<name>A0A172THQ2_9BACL</name>
<dbReference type="PANTHER" id="PTHR34385:SF1">
    <property type="entry name" value="PEPTIDOGLYCAN L-ALANYL-D-GLUTAMATE ENDOPEPTIDASE CWLK"/>
    <property type="match status" value="1"/>
</dbReference>
<dbReference type="InterPro" id="IPR003709">
    <property type="entry name" value="VanY-like_core_dom"/>
</dbReference>
<organism evidence="2 3">
    <name type="scientific">Paenibacillus swuensis</name>
    <dbReference type="NCBI Taxonomy" id="1178515"/>
    <lineage>
        <taxon>Bacteria</taxon>
        <taxon>Bacillati</taxon>
        <taxon>Bacillota</taxon>
        <taxon>Bacilli</taxon>
        <taxon>Bacillales</taxon>
        <taxon>Paenibacillaceae</taxon>
        <taxon>Paenibacillus</taxon>
    </lineage>
</organism>
<dbReference type="AlphaFoldDB" id="A0A172THQ2"/>
<accession>A0A172THQ2</accession>
<proteinExistence type="predicted"/>
<dbReference type="STRING" id="1178515.SY83_09610"/>
<feature type="domain" description="D-alanyl-D-alanine carboxypeptidase-like core" evidence="1">
    <location>
        <begin position="96"/>
        <end position="208"/>
    </location>
</feature>
<dbReference type="OrthoDB" id="9792074at2"/>
<dbReference type="InterPro" id="IPR009045">
    <property type="entry name" value="Zn_M74/Hedgehog-like"/>
</dbReference>
<sequence length="281" mass="31731">MKKWFLALILLLSAGYILTQGKSFTLDVPNETNPLLKGESVSITLNKNQIFQGDLLLVNKHYPVREQGVKSDVVTLAQHEELVRGYGLLDPSIQSSKSVMEPFLAMMDAAAQDGVNQFLINSGYRDAKRQNELYLEMGQEYALPAGYSEHNLGLSLDIGSAQEEMSRAPEGRWLQKHAWSHGFILRYPKDKSAVTGIQYEPWHFRYVGLPHSVIMKEKNLTLEEYLEYLKEHPTLSATVEGVEYQIQYYRVSGNMTIQVPAHQQVELSGNNSDGVIVTVRV</sequence>
<dbReference type="Pfam" id="PF02557">
    <property type="entry name" value="VanY"/>
    <property type="match status" value="1"/>
</dbReference>
<protein>
    <recommendedName>
        <fullName evidence="1">D-alanyl-D-alanine carboxypeptidase-like core domain-containing protein</fullName>
    </recommendedName>
</protein>